<dbReference type="Proteomes" id="UP000018877">
    <property type="component" value="Unassembled WGS sequence"/>
</dbReference>
<dbReference type="EMBL" id="ALAN01000192">
    <property type="protein sequence ID" value="ETI65983.1"/>
    <property type="molecule type" value="Genomic_DNA"/>
</dbReference>
<keyword evidence="2" id="KW-1185">Reference proteome</keyword>
<reference evidence="1 2" key="1">
    <citation type="journal article" date="2014" name="Environ. Microbiol.">
        <title>The nitrate-ammonifying and nosZ-carrying bacterium Bacillus vireti is a potent source and sink for nitric and nitrous oxide under high nitrate conditions.</title>
        <authorList>
            <person name="Mania D."/>
            <person name="Heylen K."/>
            <person name="van Spanning R.J."/>
            <person name="Frostegard A."/>
        </authorList>
    </citation>
    <scope>NUCLEOTIDE SEQUENCE [LARGE SCALE GENOMIC DNA]</scope>
    <source>
        <strain evidence="1 2">LMG 21834</strain>
    </source>
</reference>
<organism evidence="1 2">
    <name type="scientific">Neobacillus vireti LMG 21834</name>
    <dbReference type="NCBI Taxonomy" id="1131730"/>
    <lineage>
        <taxon>Bacteria</taxon>
        <taxon>Bacillati</taxon>
        <taxon>Bacillota</taxon>
        <taxon>Bacilli</taxon>
        <taxon>Bacillales</taxon>
        <taxon>Bacillaceae</taxon>
        <taxon>Neobacillus</taxon>
    </lineage>
</organism>
<sequence length="364" mass="41877">MNIITLMGSFYREDVITDLMANLINSEKKFAKWFMETICQTFVSEEEEVKAHTRMGLGKGIGTPDLIIEKNVGSEKNFIIVIENKLGALEGAEQTNRYASDRGKKALRTELGLKENIPIKFLFLTLDPFTPPSNKEFQKKDYTAFLHVDWSKFVEHPVSEQLLNDYSELLDAFYQPIISCKPSDNIANATEKLDRLQKKLIWINVLQQTNYSNDINMTFGEAGGIGRSTAVFLFSKPEWKQDKYDGNVLLPTSANIHFELSINLLGYSKVKDFALHYEPNPYKPKKEYENVKGYPEYEVLRANRRDKFHGEIKGLECYSILSARTGSNSFLRIRIKENERFTDVTNQLVTIMNQITPLIDHFLI</sequence>
<dbReference type="InterPro" id="IPR029470">
    <property type="entry name" value="PDDEXK_4"/>
</dbReference>
<evidence type="ECO:0000313" key="2">
    <source>
        <dbReference type="Proteomes" id="UP000018877"/>
    </source>
</evidence>
<gene>
    <name evidence="1" type="ORF">BAVI_24923</name>
</gene>
<evidence type="ECO:0000313" key="1">
    <source>
        <dbReference type="EMBL" id="ETI65983.1"/>
    </source>
</evidence>
<evidence type="ECO:0008006" key="3">
    <source>
        <dbReference type="Google" id="ProtNLM"/>
    </source>
</evidence>
<dbReference type="AlphaFoldDB" id="A0AB94IFU5"/>
<proteinExistence type="predicted"/>
<dbReference type="RefSeq" id="WP_024031138.1">
    <property type="nucleotide sequence ID" value="NZ_ALAN01000192.1"/>
</dbReference>
<name>A0AB94IFU5_9BACI</name>
<comment type="caution">
    <text evidence="1">The sequence shown here is derived from an EMBL/GenBank/DDBJ whole genome shotgun (WGS) entry which is preliminary data.</text>
</comment>
<accession>A0AB94IFU5</accession>
<protein>
    <recommendedName>
        <fullName evidence="3">PD-(D/E)XK nuclease superfamily protein</fullName>
    </recommendedName>
</protein>
<dbReference type="Pfam" id="PF14281">
    <property type="entry name" value="PDDEXK_4"/>
    <property type="match status" value="1"/>
</dbReference>